<proteinExistence type="predicted"/>
<accession>A0A6A3GBV7</accession>
<name>A0A6A3GBV7_9STRA</name>
<comment type="caution">
    <text evidence="1">The sequence shown here is derived from an EMBL/GenBank/DDBJ whole genome shotgun (WGS) entry which is preliminary data.</text>
</comment>
<dbReference type="Proteomes" id="UP000435112">
    <property type="component" value="Unassembled WGS sequence"/>
</dbReference>
<dbReference type="AlphaFoldDB" id="A0A6A3GBV7"/>
<organism evidence="1 2">
    <name type="scientific">Phytophthora rubi</name>
    <dbReference type="NCBI Taxonomy" id="129364"/>
    <lineage>
        <taxon>Eukaryota</taxon>
        <taxon>Sar</taxon>
        <taxon>Stramenopiles</taxon>
        <taxon>Oomycota</taxon>
        <taxon>Peronosporomycetes</taxon>
        <taxon>Peronosporales</taxon>
        <taxon>Peronosporaceae</taxon>
        <taxon>Phytophthora</taxon>
    </lineage>
</organism>
<reference evidence="1 2" key="1">
    <citation type="submission" date="2018-09" db="EMBL/GenBank/DDBJ databases">
        <title>Genomic investigation of the strawberry pathogen Phytophthora fragariae indicates pathogenicity is determined by transcriptional variation in three key races.</title>
        <authorList>
            <person name="Adams T.M."/>
            <person name="Armitage A.D."/>
            <person name="Sobczyk M.K."/>
            <person name="Bates H.J."/>
            <person name="Dunwell J.M."/>
            <person name="Nellist C.F."/>
            <person name="Harrison R.J."/>
        </authorList>
    </citation>
    <scope>NUCLEOTIDE SEQUENCE [LARGE SCALE GENOMIC DNA]</scope>
    <source>
        <strain evidence="1 2">SCRP324</strain>
    </source>
</reference>
<protein>
    <submittedName>
        <fullName evidence="1">Uncharacterized protein</fullName>
    </submittedName>
</protein>
<evidence type="ECO:0000313" key="2">
    <source>
        <dbReference type="Proteomes" id="UP000435112"/>
    </source>
</evidence>
<feature type="non-terminal residue" evidence="1">
    <location>
        <position position="20"/>
    </location>
</feature>
<evidence type="ECO:0000313" key="1">
    <source>
        <dbReference type="EMBL" id="KAE8951458.1"/>
    </source>
</evidence>
<gene>
    <name evidence="1" type="ORF">PR002_g32970</name>
</gene>
<dbReference type="EMBL" id="QXFU01012609">
    <property type="protein sequence ID" value="KAE8951458.1"/>
    <property type="molecule type" value="Genomic_DNA"/>
</dbReference>
<sequence length="20" mass="1999">MTDGEVQDAANSASCNCLVA</sequence>